<name>A0ABW7SI22_9ACTN</name>
<comment type="caution">
    <text evidence="4">The sequence shown here is derived from an EMBL/GenBank/DDBJ whole genome shotgun (WGS) entry which is preliminary data.</text>
</comment>
<evidence type="ECO:0000313" key="5">
    <source>
        <dbReference type="Proteomes" id="UP001611075"/>
    </source>
</evidence>
<dbReference type="PANTHER" id="PTHR30298:SF0">
    <property type="entry name" value="PROTEIN YBFL-RELATED"/>
    <property type="match status" value="1"/>
</dbReference>
<gene>
    <name evidence="4" type="ORF">ACH4OY_02710</name>
</gene>
<dbReference type="InterPro" id="IPR002559">
    <property type="entry name" value="Transposase_11"/>
</dbReference>
<dbReference type="Pfam" id="PF01609">
    <property type="entry name" value="DDE_Tnp_1"/>
    <property type="match status" value="1"/>
</dbReference>
<dbReference type="EMBL" id="JBIRPU010000001">
    <property type="protein sequence ID" value="MFI0791603.1"/>
    <property type="molecule type" value="Genomic_DNA"/>
</dbReference>
<dbReference type="PANTHER" id="PTHR30298">
    <property type="entry name" value="H REPEAT-ASSOCIATED PREDICTED TRANSPOSASE"/>
    <property type="match status" value="1"/>
</dbReference>
<organism evidence="4 5">
    <name type="scientific">Micromonospora rubida</name>
    <dbReference type="NCBI Taxonomy" id="2697657"/>
    <lineage>
        <taxon>Bacteria</taxon>
        <taxon>Bacillati</taxon>
        <taxon>Actinomycetota</taxon>
        <taxon>Actinomycetes</taxon>
        <taxon>Micromonosporales</taxon>
        <taxon>Micromonosporaceae</taxon>
        <taxon>Micromonospora</taxon>
    </lineage>
</organism>
<dbReference type="RefSeq" id="WP_387026522.1">
    <property type="nucleotide sequence ID" value="NZ_JBIRPU010000001.1"/>
</dbReference>
<dbReference type="InterPro" id="IPR032806">
    <property type="entry name" value="YbfD_N"/>
</dbReference>
<dbReference type="InterPro" id="IPR047647">
    <property type="entry name" value="ISAs1_transpos"/>
</dbReference>
<feature type="compositionally biased region" description="Low complexity" evidence="1">
    <location>
        <begin position="447"/>
        <end position="456"/>
    </location>
</feature>
<evidence type="ECO:0000313" key="4">
    <source>
        <dbReference type="EMBL" id="MFI0791603.1"/>
    </source>
</evidence>
<reference evidence="4 5" key="1">
    <citation type="submission" date="2024-10" db="EMBL/GenBank/DDBJ databases">
        <title>The Natural Products Discovery Center: Release of the First 8490 Sequenced Strains for Exploring Actinobacteria Biosynthetic Diversity.</title>
        <authorList>
            <person name="Kalkreuter E."/>
            <person name="Kautsar S.A."/>
            <person name="Yang D."/>
            <person name="Bader C.D."/>
            <person name="Teijaro C.N."/>
            <person name="Fluegel L."/>
            <person name="Davis C.M."/>
            <person name="Simpson J.R."/>
            <person name="Lauterbach L."/>
            <person name="Steele A.D."/>
            <person name="Gui C."/>
            <person name="Meng S."/>
            <person name="Li G."/>
            <person name="Viehrig K."/>
            <person name="Ye F."/>
            <person name="Su P."/>
            <person name="Kiefer A.F."/>
            <person name="Nichols A."/>
            <person name="Cepeda A.J."/>
            <person name="Yan W."/>
            <person name="Fan B."/>
            <person name="Jiang Y."/>
            <person name="Adhikari A."/>
            <person name="Zheng C.-J."/>
            <person name="Schuster L."/>
            <person name="Cowan T.M."/>
            <person name="Smanski M.J."/>
            <person name="Chevrette M.G."/>
            <person name="De Carvalho L.P.S."/>
            <person name="Shen B."/>
        </authorList>
    </citation>
    <scope>NUCLEOTIDE SEQUENCE [LARGE SCALE GENOMIC DNA]</scope>
    <source>
        <strain evidence="4 5">NPDC021253</strain>
    </source>
</reference>
<evidence type="ECO:0000259" key="3">
    <source>
        <dbReference type="Pfam" id="PF13808"/>
    </source>
</evidence>
<dbReference type="NCBIfam" id="NF033564">
    <property type="entry name" value="transpos_ISAs1"/>
    <property type="match status" value="1"/>
</dbReference>
<feature type="region of interest" description="Disordered" evidence="1">
    <location>
        <begin position="399"/>
        <end position="462"/>
    </location>
</feature>
<feature type="domain" description="Transposase IS4-like" evidence="2">
    <location>
        <begin position="128"/>
        <end position="358"/>
    </location>
</feature>
<feature type="compositionally biased region" description="Basic and acidic residues" evidence="1">
    <location>
        <begin position="408"/>
        <end position="422"/>
    </location>
</feature>
<feature type="domain" description="H repeat-associated protein N-terminal" evidence="3">
    <location>
        <begin position="23"/>
        <end position="116"/>
    </location>
</feature>
<accession>A0ABW7SI22</accession>
<protein>
    <submittedName>
        <fullName evidence="4">ISAs1 family transposase</fullName>
    </submittedName>
</protein>
<dbReference type="Proteomes" id="UP001611075">
    <property type="component" value="Unassembled WGS sequence"/>
</dbReference>
<dbReference type="InterPro" id="IPR051698">
    <property type="entry name" value="Transposase_11-like"/>
</dbReference>
<sequence length="462" mass="49851">MLAVHADRLDEPLLVGRRVSLVSALTQVPDRRDPRGVVHALPGVLATAVAAVLTGARSAAAVAEWAGDVPQQVLAELGVFRDPLTGVYRAPDESTFRRILAGVDADALDDAVSRWIIASGPAADVPSGRRMYSVDGKTLRGSGPPGARVRLLAVLDQRTGAVLAQVDVAGETNEITRFQPLLAALDLTAAVVTADALHTQREHARWLAEDKHAGYLFTVKKNQPRLHRQLKALPWARIPVQDETSARGHGRYDIRRLQAVTCTGALALDFPHAVQALRVRRRRLNLATGRWSTVTVYAITNLTAAQAGAADLADGLRGHWAVEALHHIRDMTYGEDASRLRTGNAPRVMATLRNTAISLLRLAGITTIAQALRHNGRNPYRPLRLLGLVLNRAFNYLAGALPTPGRPSPDRRPRGVGDRAHVDASGGPADRDRPQHRPPTLPHPHRAPAGAAARAGEPTLRR</sequence>
<evidence type="ECO:0000256" key="1">
    <source>
        <dbReference type="SAM" id="MobiDB-lite"/>
    </source>
</evidence>
<keyword evidence="5" id="KW-1185">Reference proteome</keyword>
<evidence type="ECO:0000259" key="2">
    <source>
        <dbReference type="Pfam" id="PF01609"/>
    </source>
</evidence>
<dbReference type="Pfam" id="PF13808">
    <property type="entry name" value="DDE_Tnp_1_assoc"/>
    <property type="match status" value="1"/>
</dbReference>
<proteinExistence type="predicted"/>